<evidence type="ECO:0000256" key="1">
    <source>
        <dbReference type="ARBA" id="ARBA00023157"/>
    </source>
</evidence>
<dbReference type="RefSeq" id="WP_304421317.1">
    <property type="nucleotide sequence ID" value="NZ_JANCMU010000016.1"/>
</dbReference>
<accession>A0A9X4N0A1</accession>
<organism evidence="4 5">
    <name type="scientific">Profundicola chukchiensis</name>
    <dbReference type="NCBI Taxonomy" id="2961959"/>
    <lineage>
        <taxon>Bacteria</taxon>
        <taxon>Pseudomonadati</taxon>
        <taxon>Bacteroidota</taxon>
        <taxon>Flavobacteriia</taxon>
        <taxon>Flavobacteriales</taxon>
        <taxon>Weeksellaceae</taxon>
        <taxon>Profundicola</taxon>
    </lineage>
</organism>
<dbReference type="PANTHER" id="PTHR13802:SF52">
    <property type="entry name" value="MUCIN-4"/>
    <property type="match status" value="1"/>
</dbReference>
<name>A0A9X4N0A1_9FLAO</name>
<feature type="domain" description="GOLD" evidence="3">
    <location>
        <begin position="279"/>
        <end position="392"/>
    </location>
</feature>
<dbReference type="InterPro" id="IPR009038">
    <property type="entry name" value="GOLD_dom"/>
</dbReference>
<evidence type="ECO:0000256" key="2">
    <source>
        <dbReference type="SAM" id="SignalP"/>
    </source>
</evidence>
<dbReference type="AlphaFoldDB" id="A0A9X4N0A1"/>
<dbReference type="Proteomes" id="UP001152599">
    <property type="component" value="Unassembled WGS sequence"/>
</dbReference>
<feature type="non-terminal residue" evidence="4">
    <location>
        <position position="456"/>
    </location>
</feature>
<evidence type="ECO:0000259" key="3">
    <source>
        <dbReference type="PROSITE" id="PS50866"/>
    </source>
</evidence>
<dbReference type="GO" id="GO:0005509">
    <property type="term" value="F:calcium ion binding"/>
    <property type="evidence" value="ECO:0007669"/>
    <property type="project" value="InterPro"/>
</dbReference>
<dbReference type="EMBL" id="JANCMU010000016">
    <property type="protein sequence ID" value="MDG4947062.1"/>
    <property type="molecule type" value="Genomic_DNA"/>
</dbReference>
<dbReference type="InterPro" id="IPR015919">
    <property type="entry name" value="Cadherin-like_sf"/>
</dbReference>
<dbReference type="PROSITE" id="PS50866">
    <property type="entry name" value="GOLD"/>
    <property type="match status" value="1"/>
</dbReference>
<feature type="signal peptide" evidence="2">
    <location>
        <begin position="1"/>
        <end position="23"/>
    </location>
</feature>
<evidence type="ECO:0000313" key="5">
    <source>
        <dbReference type="Proteomes" id="UP001152599"/>
    </source>
</evidence>
<dbReference type="SUPFAM" id="SSF49313">
    <property type="entry name" value="Cadherin-like"/>
    <property type="match status" value="1"/>
</dbReference>
<dbReference type="InterPro" id="IPR003886">
    <property type="entry name" value="NIDO_dom"/>
</dbReference>
<dbReference type="Pfam" id="PF06119">
    <property type="entry name" value="NIDO"/>
    <property type="match status" value="2"/>
</dbReference>
<dbReference type="PANTHER" id="PTHR13802">
    <property type="entry name" value="MUCIN 4-RELATED"/>
    <property type="match status" value="1"/>
</dbReference>
<keyword evidence="1" id="KW-1015">Disulfide bond</keyword>
<dbReference type="CDD" id="cd11304">
    <property type="entry name" value="Cadherin_repeat"/>
    <property type="match status" value="1"/>
</dbReference>
<keyword evidence="2" id="KW-0732">Signal</keyword>
<reference evidence="4" key="1">
    <citation type="submission" date="2022-07" db="EMBL/GenBank/DDBJ databases">
        <title>Description and genome-wide analysis of Profundicola chukchiensis gen. nov., sp. nov., marine bacteria isolated from bottom sediments of the Chukchi Sea.</title>
        <authorList>
            <person name="Romanenko L."/>
            <person name="Otstavnykh N."/>
            <person name="Kurilenko V."/>
            <person name="Eremeev V."/>
            <person name="Velansky P."/>
            <person name="Mikhailov V."/>
            <person name="Isaeva M."/>
        </authorList>
    </citation>
    <scope>NUCLEOTIDE SEQUENCE</scope>
    <source>
        <strain evidence="4">KMM 9713</strain>
    </source>
</reference>
<sequence>MKTIQLLSLGLALAVGSTNLVSAQHSPLDQMPKPGTNAYKTAKKNGDLNAFQPQSIPTLQKNNISSQGLQSPAMDNMSVGCYIPHDINTYTMIPRNDDDSSDEIILPFTFNMYGTEYTSVFVNNNGNITFDEEFSNYTANGFPIETPMIAPFWADVDTYGNESDVVWYKVTPHALYVNYPGVGYYDSEDDKLNTFQVIITDGTDPAIGIGNNVAFYYGDMQWTTGEASDGINGFEGTPSTVGVNSGDNVNFFQIGRFIQPGYNFNGAYDMNGGVDWLDNKCFIFNVDSESTSNIPPLLLNISSTSETICEGESTEINFSFIGPEAGQVITASLVDPSNTGSSIITSMEGDSTNGVLTLTGATAGTYNLQLFATDNGIPSESTTVNIELIIENCEVIDCPELGISIGDACDDGDDNTENDIVTADCECIGTPIVVEPEFDCPSLEANIGDSCDDGDD</sequence>
<feature type="chain" id="PRO_5040873754" description="GOLD domain-containing protein" evidence="2">
    <location>
        <begin position="24"/>
        <end position="456"/>
    </location>
</feature>
<protein>
    <recommendedName>
        <fullName evidence="3">GOLD domain-containing protein</fullName>
    </recommendedName>
</protein>
<dbReference type="GO" id="GO:0007160">
    <property type="term" value="P:cell-matrix adhesion"/>
    <property type="evidence" value="ECO:0007669"/>
    <property type="project" value="InterPro"/>
</dbReference>
<comment type="caution">
    <text evidence="4">The sequence shown here is derived from an EMBL/GenBank/DDBJ whole genome shotgun (WGS) entry which is preliminary data.</text>
</comment>
<dbReference type="InterPro" id="IPR051495">
    <property type="entry name" value="Epithelial_Barrier/Signaling"/>
</dbReference>
<evidence type="ECO:0000313" key="4">
    <source>
        <dbReference type="EMBL" id="MDG4947062.1"/>
    </source>
</evidence>
<gene>
    <name evidence="4" type="ORF">NMK71_11650</name>
</gene>
<keyword evidence="5" id="KW-1185">Reference proteome</keyword>
<dbReference type="GO" id="GO:0016020">
    <property type="term" value="C:membrane"/>
    <property type="evidence" value="ECO:0007669"/>
    <property type="project" value="InterPro"/>
</dbReference>
<proteinExistence type="predicted"/>